<dbReference type="AlphaFoldDB" id="A0A4Y2EH51"/>
<dbReference type="PANTHER" id="PTHR46114:SF1">
    <property type="entry name" value="ZAD DOMAIN-CONTAINING PROTEIN"/>
    <property type="match status" value="1"/>
</dbReference>
<accession>A0A4Y2EH51</accession>
<reference evidence="1 2" key="1">
    <citation type="journal article" date="2019" name="Sci. Rep.">
        <title>Orb-weaving spider Araneus ventricosus genome elucidates the spidroin gene catalogue.</title>
        <authorList>
            <person name="Kono N."/>
            <person name="Nakamura H."/>
            <person name="Ohtoshi R."/>
            <person name="Moran D.A.P."/>
            <person name="Shinohara A."/>
            <person name="Yoshida Y."/>
            <person name="Fujiwara M."/>
            <person name="Mori M."/>
            <person name="Tomita M."/>
            <person name="Arakawa K."/>
        </authorList>
    </citation>
    <scope>NUCLEOTIDE SEQUENCE [LARGE SCALE GENOMIC DNA]</scope>
</reference>
<sequence>MERRNQSGFFKTVIHNFLGDSKADIYDILFDGMSLAFCELGCSVNLKLHFLSSKLDQFPMFGVRSNEQREGMNKAFIEISTQEKGAAKATTRRVMAY</sequence>
<organism evidence="1 2">
    <name type="scientific">Araneus ventricosus</name>
    <name type="common">Orbweaver spider</name>
    <name type="synonym">Epeira ventricosa</name>
    <dbReference type="NCBI Taxonomy" id="182803"/>
    <lineage>
        <taxon>Eukaryota</taxon>
        <taxon>Metazoa</taxon>
        <taxon>Ecdysozoa</taxon>
        <taxon>Arthropoda</taxon>
        <taxon>Chelicerata</taxon>
        <taxon>Arachnida</taxon>
        <taxon>Araneae</taxon>
        <taxon>Araneomorphae</taxon>
        <taxon>Entelegynae</taxon>
        <taxon>Araneoidea</taxon>
        <taxon>Araneidae</taxon>
        <taxon>Araneus</taxon>
    </lineage>
</organism>
<comment type="caution">
    <text evidence="1">The sequence shown here is derived from an EMBL/GenBank/DDBJ whole genome shotgun (WGS) entry which is preliminary data.</text>
</comment>
<protein>
    <submittedName>
        <fullName evidence="1">Uncharacterized protein</fullName>
    </submittedName>
</protein>
<evidence type="ECO:0000313" key="1">
    <source>
        <dbReference type="EMBL" id="GBM28460.1"/>
    </source>
</evidence>
<keyword evidence="2" id="KW-1185">Reference proteome</keyword>
<gene>
    <name evidence="1" type="ORF">AVEN_2869_1</name>
</gene>
<dbReference type="EMBL" id="BGPR01092787">
    <property type="protein sequence ID" value="GBM28460.1"/>
    <property type="molecule type" value="Genomic_DNA"/>
</dbReference>
<name>A0A4Y2EH51_ARAVE</name>
<proteinExistence type="predicted"/>
<evidence type="ECO:0000313" key="2">
    <source>
        <dbReference type="Proteomes" id="UP000499080"/>
    </source>
</evidence>
<dbReference type="Proteomes" id="UP000499080">
    <property type="component" value="Unassembled WGS sequence"/>
</dbReference>
<dbReference type="PANTHER" id="PTHR46114">
    <property type="entry name" value="APPLE DOMAIN-CONTAINING PROTEIN"/>
    <property type="match status" value="1"/>
</dbReference>